<feature type="compositionally biased region" description="Acidic residues" evidence="1">
    <location>
        <begin position="260"/>
        <end position="274"/>
    </location>
</feature>
<reference evidence="2 3" key="1">
    <citation type="journal article" date="2018" name="Sci. Rep.">
        <title>Genome sequence of the cauliflower mushroom Sparassis crispa (Hanabiratake) and its association with beneficial usage.</title>
        <authorList>
            <person name="Kiyama R."/>
            <person name="Furutani Y."/>
            <person name="Kawaguchi K."/>
            <person name="Nakanishi T."/>
        </authorList>
    </citation>
    <scope>NUCLEOTIDE SEQUENCE [LARGE SCALE GENOMIC DNA]</scope>
</reference>
<proteinExistence type="predicted"/>
<keyword evidence="3" id="KW-1185">Reference proteome</keyword>
<evidence type="ECO:0000313" key="3">
    <source>
        <dbReference type="Proteomes" id="UP000287166"/>
    </source>
</evidence>
<dbReference type="GeneID" id="38782905"/>
<protein>
    <submittedName>
        <fullName evidence="2">Uncharacterized protein</fullName>
    </submittedName>
</protein>
<dbReference type="Proteomes" id="UP000287166">
    <property type="component" value="Unassembled WGS sequence"/>
</dbReference>
<dbReference type="STRING" id="139825.A0A401GUT7"/>
<feature type="region of interest" description="Disordered" evidence="1">
    <location>
        <begin position="243"/>
        <end position="274"/>
    </location>
</feature>
<organism evidence="2 3">
    <name type="scientific">Sparassis crispa</name>
    <dbReference type="NCBI Taxonomy" id="139825"/>
    <lineage>
        <taxon>Eukaryota</taxon>
        <taxon>Fungi</taxon>
        <taxon>Dikarya</taxon>
        <taxon>Basidiomycota</taxon>
        <taxon>Agaricomycotina</taxon>
        <taxon>Agaricomycetes</taxon>
        <taxon>Polyporales</taxon>
        <taxon>Sparassidaceae</taxon>
        <taxon>Sparassis</taxon>
    </lineage>
</organism>
<sequence>MSSNSERRYTTLIHRASNKYPNWDPEVTVEAGDWGRIIDGRTGKWLPRRSRGGIFLKEGNIYKDGIAEEYDIPEPIVYGAEAADGVSWVVSKHTRAWNVSAEAASQTPALAHYDVKARYHFSSNGGAILAMQNDSISRIDPPGKLRRLLDEERMHDCVIVSEVHHCSSYARYLSSRGTKDVVIGLSAEPAIPGIAAAHAHLEWVHSATTGNFKSKVSLNGSRDFCPLFRLVSLKDSDVSVGLRGASDGPVPPLPDAELPWSDEEDCVENDIAEE</sequence>
<dbReference type="EMBL" id="BFAD01000008">
    <property type="protein sequence ID" value="GBE85988.1"/>
    <property type="molecule type" value="Genomic_DNA"/>
</dbReference>
<dbReference type="InParanoid" id="A0A401GUT7"/>
<accession>A0A401GUT7</accession>
<dbReference type="AlphaFoldDB" id="A0A401GUT7"/>
<evidence type="ECO:0000256" key="1">
    <source>
        <dbReference type="SAM" id="MobiDB-lite"/>
    </source>
</evidence>
<dbReference type="RefSeq" id="XP_027616901.1">
    <property type="nucleotide sequence ID" value="XM_027761100.1"/>
</dbReference>
<evidence type="ECO:0000313" key="2">
    <source>
        <dbReference type="EMBL" id="GBE85988.1"/>
    </source>
</evidence>
<name>A0A401GUT7_9APHY</name>
<comment type="caution">
    <text evidence="2">The sequence shown here is derived from an EMBL/GenBank/DDBJ whole genome shotgun (WGS) entry which is preliminary data.</text>
</comment>
<gene>
    <name evidence="2" type="ORF">SCP_0805120</name>
</gene>
<dbReference type="OrthoDB" id="2803529at2759"/>